<keyword evidence="3" id="KW-1185">Reference proteome</keyword>
<evidence type="ECO:0000313" key="2">
    <source>
        <dbReference type="EMBL" id="RCX03922.1"/>
    </source>
</evidence>
<name>A0A369A3N0_9FLAO</name>
<comment type="similarity">
    <text evidence="1">Belongs to the bactofilin family.</text>
</comment>
<proteinExistence type="inferred from homology"/>
<dbReference type="PANTHER" id="PTHR35024">
    <property type="entry name" value="HYPOTHETICAL CYTOSOLIC PROTEIN"/>
    <property type="match status" value="1"/>
</dbReference>
<evidence type="ECO:0000256" key="1">
    <source>
        <dbReference type="ARBA" id="ARBA00044755"/>
    </source>
</evidence>
<dbReference type="EMBL" id="QPJS01000002">
    <property type="protein sequence ID" value="RCX03922.1"/>
    <property type="molecule type" value="Genomic_DNA"/>
</dbReference>
<dbReference type="AlphaFoldDB" id="A0A369A3N0"/>
<comment type="caution">
    <text evidence="2">The sequence shown here is derived from an EMBL/GenBank/DDBJ whole genome shotgun (WGS) entry which is preliminary data.</text>
</comment>
<dbReference type="Pfam" id="PF04519">
    <property type="entry name" value="Bactofilin"/>
    <property type="match status" value="1"/>
</dbReference>
<dbReference type="Proteomes" id="UP000253517">
    <property type="component" value="Unassembled WGS sequence"/>
</dbReference>
<protein>
    <submittedName>
        <fullName evidence="2">Cytoskeletal protein CcmA (Bactofilin family)</fullName>
    </submittedName>
</protein>
<organism evidence="2 3">
    <name type="scientific">Schleiferia thermophila</name>
    <dbReference type="NCBI Taxonomy" id="884107"/>
    <lineage>
        <taxon>Bacteria</taxon>
        <taxon>Pseudomonadati</taxon>
        <taxon>Bacteroidota</taxon>
        <taxon>Flavobacteriia</taxon>
        <taxon>Flavobacteriales</taxon>
        <taxon>Schleiferiaceae</taxon>
        <taxon>Schleiferia</taxon>
    </lineage>
</organism>
<gene>
    <name evidence="2" type="ORF">DES35_102379</name>
</gene>
<accession>A0A369A3N0</accession>
<dbReference type="InterPro" id="IPR007607">
    <property type="entry name" value="BacA/B"/>
</dbReference>
<dbReference type="RefSeq" id="WP_114366205.1">
    <property type="nucleotide sequence ID" value="NZ_QPJS01000002.1"/>
</dbReference>
<reference evidence="2 3" key="1">
    <citation type="submission" date="2018-07" db="EMBL/GenBank/DDBJ databases">
        <title>Genomic Encyclopedia of Type Strains, Phase IV (KMG-IV): sequencing the most valuable type-strain genomes for metagenomic binning, comparative biology and taxonomic classification.</title>
        <authorList>
            <person name="Goeker M."/>
        </authorList>
    </citation>
    <scope>NUCLEOTIDE SEQUENCE [LARGE SCALE GENOMIC DNA]</scope>
    <source>
        <strain evidence="2 3">DSM 21410</strain>
    </source>
</reference>
<dbReference type="PANTHER" id="PTHR35024:SF4">
    <property type="entry name" value="POLYMER-FORMING CYTOSKELETAL PROTEIN"/>
    <property type="match status" value="1"/>
</dbReference>
<evidence type="ECO:0000313" key="3">
    <source>
        <dbReference type="Proteomes" id="UP000253517"/>
    </source>
</evidence>
<sequence>MIFKQKTQPITISNRLLQGTTVTGTIQSEGDFRIDGTIEGNIKIKGKLVIGPEGLVKGTVECASAKIEGNLTGDIMADDIVHLLAQSIVKGNIYTSRIIMEEGAIFNGQCIMKSNVSKKQVTEQEESLSV</sequence>